<keyword evidence="4" id="KW-1185">Reference proteome</keyword>
<evidence type="ECO:0008006" key="5">
    <source>
        <dbReference type="Google" id="ProtNLM"/>
    </source>
</evidence>
<dbReference type="PANTHER" id="PTHR12794:SF0">
    <property type="entry name" value="GEM-ASSOCIATED PROTEIN 2"/>
    <property type="match status" value="1"/>
</dbReference>
<dbReference type="InterPro" id="IPR035426">
    <property type="entry name" value="Gemin2/Brr1"/>
</dbReference>
<evidence type="ECO:0000313" key="3">
    <source>
        <dbReference type="EMBL" id="KAA8492632.1"/>
    </source>
</evidence>
<proteinExistence type="inferred from homology"/>
<dbReference type="EMBL" id="VRMN01000009">
    <property type="protein sequence ID" value="KAA8492632.1"/>
    <property type="molecule type" value="Genomic_DNA"/>
</dbReference>
<dbReference type="Pfam" id="PF04938">
    <property type="entry name" value="SIP1"/>
    <property type="match status" value="1"/>
</dbReference>
<feature type="region of interest" description="Disordered" evidence="2">
    <location>
        <begin position="1"/>
        <end position="22"/>
    </location>
</feature>
<dbReference type="PANTHER" id="PTHR12794">
    <property type="entry name" value="GEMIN2"/>
    <property type="match status" value="1"/>
</dbReference>
<dbReference type="AlphaFoldDB" id="A0A5J4YNT7"/>
<comment type="caution">
    <text evidence="3">The sequence shown here is derived from an EMBL/GenBank/DDBJ whole genome shotgun (WGS) entry which is preliminary data.</text>
</comment>
<sequence>MSDFEAFDVGSDNESTSGERPAAAFALNAGGMEPDDAIRYLLAVREEAAQIPDVMTMEPATDEDQTTSGASEMSLGGEYDTDFDDARFEPGIEWEYDLVEQFRASRKKLEARMNPHAGAAETSQSIRVRCKHLIRGRELDDLYGMQPVEVSSCVLALEQELREFSQEAVRLSEKRSEQIAFMGRQLPCLCRALFFVLMAVDLPTHDSTAVAIHSIRHTLRSLRRLVSEEPEHKHVLSACNVIISLSGTIFGQRSAD</sequence>
<name>A0A5J4YNT7_PORPP</name>
<gene>
    <name evidence="3" type="ORF">FVE85_8139</name>
</gene>
<organism evidence="3 4">
    <name type="scientific">Porphyridium purpureum</name>
    <name type="common">Red alga</name>
    <name type="synonym">Porphyridium cruentum</name>
    <dbReference type="NCBI Taxonomy" id="35688"/>
    <lineage>
        <taxon>Eukaryota</taxon>
        <taxon>Rhodophyta</taxon>
        <taxon>Bangiophyceae</taxon>
        <taxon>Porphyridiales</taxon>
        <taxon>Porphyridiaceae</taxon>
        <taxon>Porphyridium</taxon>
    </lineage>
</organism>
<dbReference type="Gene3D" id="1.20.58.1070">
    <property type="match status" value="1"/>
</dbReference>
<evidence type="ECO:0000256" key="1">
    <source>
        <dbReference type="ARBA" id="ARBA00025758"/>
    </source>
</evidence>
<dbReference type="GO" id="GO:0005634">
    <property type="term" value="C:nucleus"/>
    <property type="evidence" value="ECO:0007669"/>
    <property type="project" value="TreeGrafter"/>
</dbReference>
<dbReference type="Proteomes" id="UP000324585">
    <property type="component" value="Unassembled WGS sequence"/>
</dbReference>
<dbReference type="GO" id="GO:0032797">
    <property type="term" value="C:SMN complex"/>
    <property type="evidence" value="ECO:0007669"/>
    <property type="project" value="TreeGrafter"/>
</dbReference>
<reference evidence="4" key="1">
    <citation type="journal article" date="2019" name="Nat. Commun.">
        <title>Expansion of phycobilisome linker gene families in mesophilic red algae.</title>
        <authorList>
            <person name="Lee J."/>
            <person name="Kim D."/>
            <person name="Bhattacharya D."/>
            <person name="Yoon H.S."/>
        </authorList>
    </citation>
    <scope>NUCLEOTIDE SEQUENCE [LARGE SCALE GENOMIC DNA]</scope>
    <source>
        <strain evidence="4">CCMP 1328</strain>
    </source>
</reference>
<evidence type="ECO:0000256" key="2">
    <source>
        <dbReference type="SAM" id="MobiDB-lite"/>
    </source>
</evidence>
<accession>A0A5J4YNT7</accession>
<evidence type="ECO:0000313" key="4">
    <source>
        <dbReference type="Proteomes" id="UP000324585"/>
    </source>
</evidence>
<dbReference type="GO" id="GO:0000387">
    <property type="term" value="P:spliceosomal snRNP assembly"/>
    <property type="evidence" value="ECO:0007669"/>
    <property type="project" value="InterPro"/>
</dbReference>
<comment type="similarity">
    <text evidence="1">Belongs to the gemin-2 family.</text>
</comment>
<protein>
    <recommendedName>
        <fullName evidence="5">Gem-associated protein 2</fullName>
    </recommendedName>
</protein>